<dbReference type="EMBL" id="JARKIB010000027">
    <property type="protein sequence ID" value="KAJ7764903.1"/>
    <property type="molecule type" value="Genomic_DNA"/>
</dbReference>
<dbReference type="Pfam" id="PF03372">
    <property type="entry name" value="Exo_endo_phos"/>
    <property type="match status" value="1"/>
</dbReference>
<feature type="region of interest" description="Disordered" evidence="1">
    <location>
        <begin position="1"/>
        <end position="21"/>
    </location>
</feature>
<keyword evidence="4" id="KW-1185">Reference proteome</keyword>
<feature type="compositionally biased region" description="Pro residues" evidence="1">
    <location>
        <begin position="426"/>
        <end position="436"/>
    </location>
</feature>
<feature type="region of interest" description="Disordered" evidence="1">
    <location>
        <begin position="63"/>
        <end position="103"/>
    </location>
</feature>
<feature type="compositionally biased region" description="Basic and acidic residues" evidence="1">
    <location>
        <begin position="244"/>
        <end position="253"/>
    </location>
</feature>
<dbReference type="SUPFAM" id="SSF56219">
    <property type="entry name" value="DNase I-like"/>
    <property type="match status" value="1"/>
</dbReference>
<name>A0AAD7JHD4_9AGAR</name>
<feature type="compositionally biased region" description="Basic and acidic residues" evidence="1">
    <location>
        <begin position="215"/>
        <end position="225"/>
    </location>
</feature>
<dbReference type="AlphaFoldDB" id="A0AAD7JHD4"/>
<feature type="compositionally biased region" description="Low complexity" evidence="1">
    <location>
        <begin position="226"/>
        <end position="238"/>
    </location>
</feature>
<gene>
    <name evidence="3" type="ORF">B0H16DRAFT_1454701</name>
</gene>
<evidence type="ECO:0000259" key="2">
    <source>
        <dbReference type="Pfam" id="PF03372"/>
    </source>
</evidence>
<evidence type="ECO:0000313" key="3">
    <source>
        <dbReference type="EMBL" id="KAJ7764903.1"/>
    </source>
</evidence>
<reference evidence="3" key="1">
    <citation type="submission" date="2023-03" db="EMBL/GenBank/DDBJ databases">
        <title>Massive genome expansion in bonnet fungi (Mycena s.s.) driven by repeated elements and novel gene families across ecological guilds.</title>
        <authorList>
            <consortium name="Lawrence Berkeley National Laboratory"/>
            <person name="Harder C.B."/>
            <person name="Miyauchi S."/>
            <person name="Viragh M."/>
            <person name="Kuo A."/>
            <person name="Thoen E."/>
            <person name="Andreopoulos B."/>
            <person name="Lu D."/>
            <person name="Skrede I."/>
            <person name="Drula E."/>
            <person name="Henrissat B."/>
            <person name="Morin E."/>
            <person name="Kohler A."/>
            <person name="Barry K."/>
            <person name="LaButti K."/>
            <person name="Morin E."/>
            <person name="Salamov A."/>
            <person name="Lipzen A."/>
            <person name="Mereny Z."/>
            <person name="Hegedus B."/>
            <person name="Baldrian P."/>
            <person name="Stursova M."/>
            <person name="Weitz H."/>
            <person name="Taylor A."/>
            <person name="Grigoriev I.V."/>
            <person name="Nagy L.G."/>
            <person name="Martin F."/>
            <person name="Kauserud H."/>
        </authorList>
    </citation>
    <scope>NUCLEOTIDE SEQUENCE</scope>
    <source>
        <strain evidence="3">CBHHK182m</strain>
    </source>
</reference>
<sequence>MDAAPETTRTPSPASDPDLPPHIVAIAAAGDALNATIPSHARSMERQTVASFARTTPVQVDGAEAVTPVIDDDESQNGPKVKKPKRVMKSASQSSVAGEGEKAARKGSYNYVAECLTKAMAKVDKLTTGMTMRINSVTSTAESSAHEIGTLRDKVARLEKSIDDLRAERADGYDTGTESDSAATGGRKRKAGSNAGSRTSKCARYASCGRASHQSSRDASRDRWSPSRSSRSRSPQQREGSEEEKEKEGRSTGEETEEEGYEYEGSASGGGRPLLERLEAEKKTAKWSLAERLGFQDVADNPDQPSTHRGQDRSASPQAPGSSKGAVKERARSQPRSAPGPPRRRGDDMQGGGAPGATWGEPSLPRGPKNWEAPYAGPSGGPNRGFNRGRGGRGGQHSGPRGGYRGGFNGAPRMQGSYQSHAGPSAPHPPPPPPFRAPDAPHFPSLRPEVRIGQGTWTDRHTFEDICAYIAEIKAKGFGPVPRPKKVGEPEGENAKYVVATFFNRHDAGVFKQCWNWWCSSNVLYSEDSNAPSFNGRKISVRCWNVNGRLAANLSHPDFFSKVSDYDVNFFQETHLYPSQELTLPVPSGYDVFAVARTPSLTFGKQWGGVVAMVRTDLELSVDEILSGPDLLVLKAGAATIFSAYVLPHGSPWEEWASVAPLEKLAQSIAIAKIRGDAVIVVGDLNGRTADRRVDSGSHPSRLSADATVNTQGRALLQIGRDYGLRILNGDLRFGGNSWDWTFAQKRNGRWCRSVIDYALGDLAGCAMVKNLQVGLMGLWSDHAPLVLRLEVPDVPVPTNPGLPYLREKLRKAEDSQEPLDSLLRETLACKRSPEE</sequence>
<feature type="compositionally biased region" description="Gly residues" evidence="1">
    <location>
        <begin position="378"/>
        <end position="409"/>
    </location>
</feature>
<evidence type="ECO:0000256" key="1">
    <source>
        <dbReference type="SAM" id="MobiDB-lite"/>
    </source>
</evidence>
<organism evidence="3 4">
    <name type="scientific">Mycena metata</name>
    <dbReference type="NCBI Taxonomy" id="1033252"/>
    <lineage>
        <taxon>Eukaryota</taxon>
        <taxon>Fungi</taxon>
        <taxon>Dikarya</taxon>
        <taxon>Basidiomycota</taxon>
        <taxon>Agaricomycotina</taxon>
        <taxon>Agaricomycetes</taxon>
        <taxon>Agaricomycetidae</taxon>
        <taxon>Agaricales</taxon>
        <taxon>Marasmiineae</taxon>
        <taxon>Mycenaceae</taxon>
        <taxon>Mycena</taxon>
    </lineage>
</organism>
<dbReference type="InterPro" id="IPR005135">
    <property type="entry name" value="Endo/exonuclease/phosphatase"/>
</dbReference>
<feature type="region of interest" description="Disordered" evidence="1">
    <location>
        <begin position="289"/>
        <end position="442"/>
    </location>
</feature>
<evidence type="ECO:0000313" key="4">
    <source>
        <dbReference type="Proteomes" id="UP001215598"/>
    </source>
</evidence>
<dbReference type="InterPro" id="IPR036691">
    <property type="entry name" value="Endo/exonu/phosph_ase_sf"/>
</dbReference>
<accession>A0AAD7JHD4</accession>
<comment type="caution">
    <text evidence="3">The sequence shown here is derived from an EMBL/GenBank/DDBJ whole genome shotgun (WGS) entry which is preliminary data.</text>
</comment>
<feature type="domain" description="Endonuclease/exonuclease/phosphatase" evidence="2">
    <location>
        <begin position="544"/>
        <end position="762"/>
    </location>
</feature>
<proteinExistence type="predicted"/>
<feature type="region of interest" description="Disordered" evidence="1">
    <location>
        <begin position="169"/>
        <end position="277"/>
    </location>
</feature>
<feature type="compositionally biased region" description="Polar residues" evidence="1">
    <location>
        <begin position="303"/>
        <end position="321"/>
    </location>
</feature>
<protein>
    <recommendedName>
        <fullName evidence="2">Endonuclease/exonuclease/phosphatase domain-containing protein</fullName>
    </recommendedName>
</protein>
<dbReference type="Gene3D" id="3.60.10.10">
    <property type="entry name" value="Endonuclease/exonuclease/phosphatase"/>
    <property type="match status" value="1"/>
</dbReference>
<dbReference type="GO" id="GO:0003824">
    <property type="term" value="F:catalytic activity"/>
    <property type="evidence" value="ECO:0007669"/>
    <property type="project" value="InterPro"/>
</dbReference>
<dbReference type="Proteomes" id="UP001215598">
    <property type="component" value="Unassembled WGS sequence"/>
</dbReference>